<organism evidence="2">
    <name type="scientific">uncultured Caudovirales phage</name>
    <dbReference type="NCBI Taxonomy" id="2100421"/>
    <lineage>
        <taxon>Viruses</taxon>
        <taxon>Duplodnaviria</taxon>
        <taxon>Heunggongvirae</taxon>
        <taxon>Uroviricota</taxon>
        <taxon>Caudoviricetes</taxon>
        <taxon>Peduoviridae</taxon>
        <taxon>Maltschvirus</taxon>
        <taxon>Maltschvirus maltsch</taxon>
    </lineage>
</organism>
<dbReference type="EMBL" id="LR796296">
    <property type="protein sequence ID" value="CAB4134812.1"/>
    <property type="molecule type" value="Genomic_DNA"/>
</dbReference>
<reference evidence="2" key="1">
    <citation type="submission" date="2020-04" db="EMBL/GenBank/DDBJ databases">
        <authorList>
            <person name="Chiriac C."/>
            <person name="Salcher M."/>
            <person name="Ghai R."/>
            <person name="Kavagutti S V."/>
        </authorList>
    </citation>
    <scope>NUCLEOTIDE SEQUENCE</scope>
</reference>
<evidence type="ECO:0000313" key="2">
    <source>
        <dbReference type="EMBL" id="CAB4134812.1"/>
    </source>
</evidence>
<sequence length="99" mass="11213">MYDKKPFEHKPNSGSIIPIPTKQNPKAPDYKGSARIKLSDFEVVNGCIDIDIAGWKQTTPSGKPRLSLLIQKPWKPENKTAGYSRTQEKQDDLDEEIPF</sequence>
<feature type="region of interest" description="Disordered" evidence="1">
    <location>
        <begin position="1"/>
        <end position="31"/>
    </location>
</feature>
<proteinExistence type="predicted"/>
<gene>
    <name evidence="2" type="ORF">UFOVP274_66</name>
</gene>
<feature type="compositionally biased region" description="Basic and acidic residues" evidence="1">
    <location>
        <begin position="1"/>
        <end position="11"/>
    </location>
</feature>
<name>A0A6J5LMK5_9CAUD</name>
<accession>A0A6J5LMK5</accession>
<feature type="region of interest" description="Disordered" evidence="1">
    <location>
        <begin position="77"/>
        <end position="99"/>
    </location>
</feature>
<evidence type="ECO:0000256" key="1">
    <source>
        <dbReference type="SAM" id="MobiDB-lite"/>
    </source>
</evidence>
<protein>
    <submittedName>
        <fullName evidence="2">Uncharacterized protein</fullName>
    </submittedName>
</protein>